<keyword evidence="2" id="KW-0521">NADP</keyword>
<dbReference type="GO" id="GO:0015940">
    <property type="term" value="P:pantothenate biosynthetic process"/>
    <property type="evidence" value="ECO:0007669"/>
    <property type="project" value="InterPro"/>
</dbReference>
<dbReference type="NCBIfam" id="TIGR00745">
    <property type="entry name" value="apbA_panE"/>
    <property type="match status" value="1"/>
</dbReference>
<dbReference type="AlphaFoldDB" id="A0AAD2JLA3"/>
<evidence type="ECO:0000259" key="5">
    <source>
        <dbReference type="Pfam" id="PF08546"/>
    </source>
</evidence>
<evidence type="ECO:0008006" key="8">
    <source>
        <dbReference type="Google" id="ProtNLM"/>
    </source>
</evidence>
<dbReference type="InterPro" id="IPR013332">
    <property type="entry name" value="KPR_N"/>
</dbReference>
<dbReference type="SUPFAM" id="SSF51735">
    <property type="entry name" value="NAD(P)-binding Rossmann-fold domains"/>
    <property type="match status" value="1"/>
</dbReference>
<keyword evidence="3" id="KW-0560">Oxidoreductase</keyword>
<dbReference type="InterPro" id="IPR003710">
    <property type="entry name" value="ApbA"/>
</dbReference>
<dbReference type="FunFam" id="1.10.1040.10:FF:000017">
    <property type="entry name" value="2-dehydropantoate 2-reductase"/>
    <property type="match status" value="1"/>
</dbReference>
<accession>A0AAD2JLA3</accession>
<dbReference type="InterPro" id="IPR008927">
    <property type="entry name" value="6-PGluconate_DH-like_C_sf"/>
</dbReference>
<dbReference type="EMBL" id="CAKOGP040002080">
    <property type="protein sequence ID" value="CAJ1960927.1"/>
    <property type="molecule type" value="Genomic_DNA"/>
</dbReference>
<dbReference type="PANTHER" id="PTHR21708:SF26">
    <property type="entry name" value="2-DEHYDROPANTOATE 2-REDUCTASE"/>
    <property type="match status" value="1"/>
</dbReference>
<dbReference type="SUPFAM" id="SSF48179">
    <property type="entry name" value="6-phosphogluconate dehydrogenase C-terminal domain-like"/>
    <property type="match status" value="1"/>
</dbReference>
<dbReference type="Gene3D" id="3.40.50.720">
    <property type="entry name" value="NAD(P)-binding Rossmann-like Domain"/>
    <property type="match status" value="1"/>
</dbReference>
<sequence length="381" mass="42362">MRASYFRISKTLTVCVCQFIRPTAAFQSALYSSDAGRIFEAESKPSVAVVGVGAVGGYYGARLWDCGAYDVKFHMRGDNFSQCKKNGLDVKSVHGDIHIPSDQLQAYTDTSEIGKVDWVVVALKSTSLNAIPSLVSPLLDPERTRIIVIMNGLIENDLIKMLKEFHGENVDDEELNFCKALYGGMALLCSNRVAPGSIEHSFASLLSYGVAAHSADTTVKESLDNCQEFWKPVKNVETRLELSLLGGRWRKNVWNLPFNGISVAMGGITVDKVVEDEGLRKLAYEVMDETIAIANAELEKHGYDSSLFLGDEDKEKMFDLSDNMGPYKTSTMIDLTERRPMEVQYLFQEPLKRARSLGVDVPHLETIVAQICALQKWHGLF</sequence>
<dbReference type="PANTHER" id="PTHR21708">
    <property type="entry name" value="PROBABLE 2-DEHYDROPANTOATE 2-REDUCTASE"/>
    <property type="match status" value="1"/>
</dbReference>
<keyword evidence="7" id="KW-1185">Reference proteome</keyword>
<reference evidence="6" key="1">
    <citation type="submission" date="2023-08" db="EMBL/GenBank/DDBJ databases">
        <authorList>
            <person name="Audoor S."/>
            <person name="Bilcke G."/>
        </authorList>
    </citation>
    <scope>NUCLEOTIDE SEQUENCE</scope>
</reference>
<comment type="caution">
    <text evidence="6">The sequence shown here is derived from an EMBL/GenBank/DDBJ whole genome shotgun (WGS) entry which is preliminary data.</text>
</comment>
<evidence type="ECO:0000313" key="7">
    <source>
        <dbReference type="Proteomes" id="UP001295423"/>
    </source>
</evidence>
<protein>
    <recommendedName>
        <fullName evidence="8">2-dehydropantoate 2-reductase</fullName>
    </recommendedName>
</protein>
<name>A0AAD2JLA3_9STRA</name>
<proteinExistence type="inferred from homology"/>
<evidence type="ECO:0000256" key="3">
    <source>
        <dbReference type="ARBA" id="ARBA00023002"/>
    </source>
</evidence>
<evidence type="ECO:0000313" key="6">
    <source>
        <dbReference type="EMBL" id="CAJ1960927.1"/>
    </source>
</evidence>
<evidence type="ECO:0000256" key="1">
    <source>
        <dbReference type="ARBA" id="ARBA00007870"/>
    </source>
</evidence>
<dbReference type="GO" id="GO:0008677">
    <property type="term" value="F:2-dehydropantoate 2-reductase activity"/>
    <property type="evidence" value="ECO:0007669"/>
    <property type="project" value="InterPro"/>
</dbReference>
<dbReference type="Gene3D" id="1.10.1040.10">
    <property type="entry name" value="N-(1-d-carboxylethyl)-l-norvaline Dehydrogenase, domain 2"/>
    <property type="match status" value="1"/>
</dbReference>
<dbReference type="Pfam" id="PF08546">
    <property type="entry name" value="ApbA_C"/>
    <property type="match status" value="1"/>
</dbReference>
<organism evidence="6 7">
    <name type="scientific">Cylindrotheca closterium</name>
    <dbReference type="NCBI Taxonomy" id="2856"/>
    <lineage>
        <taxon>Eukaryota</taxon>
        <taxon>Sar</taxon>
        <taxon>Stramenopiles</taxon>
        <taxon>Ochrophyta</taxon>
        <taxon>Bacillariophyta</taxon>
        <taxon>Bacillariophyceae</taxon>
        <taxon>Bacillariophycidae</taxon>
        <taxon>Bacillariales</taxon>
        <taxon>Bacillariaceae</taxon>
        <taxon>Cylindrotheca</taxon>
    </lineage>
</organism>
<feature type="domain" description="Ketopantoate reductase N-terminal" evidence="4">
    <location>
        <begin position="47"/>
        <end position="209"/>
    </location>
</feature>
<evidence type="ECO:0000256" key="2">
    <source>
        <dbReference type="ARBA" id="ARBA00022857"/>
    </source>
</evidence>
<dbReference type="Proteomes" id="UP001295423">
    <property type="component" value="Unassembled WGS sequence"/>
</dbReference>
<gene>
    <name evidence="6" type="ORF">CYCCA115_LOCUS18953</name>
</gene>
<feature type="domain" description="Ketopantoate reductase C-terminal" evidence="5">
    <location>
        <begin position="246"/>
        <end position="373"/>
    </location>
</feature>
<comment type="similarity">
    <text evidence="1">Belongs to the ketopantoate reductase family.</text>
</comment>
<dbReference type="GO" id="GO:0005737">
    <property type="term" value="C:cytoplasm"/>
    <property type="evidence" value="ECO:0007669"/>
    <property type="project" value="TreeGrafter"/>
</dbReference>
<dbReference type="InterPro" id="IPR013328">
    <property type="entry name" value="6PGD_dom2"/>
</dbReference>
<dbReference type="InterPro" id="IPR051402">
    <property type="entry name" value="KPR-Related"/>
</dbReference>
<dbReference type="InterPro" id="IPR013752">
    <property type="entry name" value="KPA_reductase"/>
</dbReference>
<evidence type="ECO:0000259" key="4">
    <source>
        <dbReference type="Pfam" id="PF02558"/>
    </source>
</evidence>
<dbReference type="Pfam" id="PF02558">
    <property type="entry name" value="ApbA"/>
    <property type="match status" value="1"/>
</dbReference>
<dbReference type="InterPro" id="IPR036291">
    <property type="entry name" value="NAD(P)-bd_dom_sf"/>
</dbReference>